<proteinExistence type="predicted"/>
<dbReference type="InterPro" id="IPR011051">
    <property type="entry name" value="RmlC_Cupin_sf"/>
</dbReference>
<dbReference type="Pfam" id="PF12852">
    <property type="entry name" value="Cupin_6"/>
    <property type="match status" value="1"/>
</dbReference>
<dbReference type="GO" id="GO:0003700">
    <property type="term" value="F:DNA-binding transcription factor activity"/>
    <property type="evidence" value="ECO:0007669"/>
    <property type="project" value="InterPro"/>
</dbReference>
<evidence type="ECO:0000313" key="5">
    <source>
        <dbReference type="EMBL" id="MBB2967160.1"/>
    </source>
</evidence>
<dbReference type="SUPFAM" id="SSF51182">
    <property type="entry name" value="RmlC-like cupins"/>
    <property type="match status" value="1"/>
</dbReference>
<evidence type="ECO:0000259" key="4">
    <source>
        <dbReference type="PROSITE" id="PS01124"/>
    </source>
</evidence>
<organism evidence="5 6">
    <name type="scientific">Leifsonia aquatica</name>
    <name type="common">Corynebacterium aquaticum</name>
    <dbReference type="NCBI Taxonomy" id="144185"/>
    <lineage>
        <taxon>Bacteria</taxon>
        <taxon>Bacillati</taxon>
        <taxon>Actinomycetota</taxon>
        <taxon>Actinomycetes</taxon>
        <taxon>Micrococcales</taxon>
        <taxon>Microbacteriaceae</taxon>
        <taxon>Leifsonia</taxon>
    </lineage>
</organism>
<evidence type="ECO:0000313" key="6">
    <source>
        <dbReference type="Proteomes" id="UP000538196"/>
    </source>
</evidence>
<dbReference type="RefSeq" id="WP_183428387.1">
    <property type="nucleotide sequence ID" value="NZ_JACHVP010000001.1"/>
</dbReference>
<dbReference type="PROSITE" id="PS01124">
    <property type="entry name" value="HTH_ARAC_FAMILY_2"/>
    <property type="match status" value="1"/>
</dbReference>
<dbReference type="InterPro" id="IPR009057">
    <property type="entry name" value="Homeodomain-like_sf"/>
</dbReference>
<dbReference type="AlphaFoldDB" id="A0A7W4YJR3"/>
<comment type="caution">
    <text evidence="5">The sequence shown here is derived from an EMBL/GenBank/DDBJ whole genome shotgun (WGS) entry which is preliminary data.</text>
</comment>
<gene>
    <name evidence="5" type="ORF">FHX33_001892</name>
</gene>
<keyword evidence="2 5" id="KW-0238">DNA-binding</keyword>
<dbReference type="InterPro" id="IPR018060">
    <property type="entry name" value="HTH_AraC"/>
</dbReference>
<dbReference type="GO" id="GO:0043565">
    <property type="term" value="F:sequence-specific DNA binding"/>
    <property type="evidence" value="ECO:0007669"/>
    <property type="project" value="InterPro"/>
</dbReference>
<dbReference type="InterPro" id="IPR050204">
    <property type="entry name" value="AraC_XylS_family_regulators"/>
</dbReference>
<protein>
    <submittedName>
        <fullName evidence="5">AraC-like DNA-binding protein</fullName>
    </submittedName>
</protein>
<evidence type="ECO:0000256" key="2">
    <source>
        <dbReference type="ARBA" id="ARBA00023125"/>
    </source>
</evidence>
<dbReference type="PANTHER" id="PTHR46796:SF7">
    <property type="entry name" value="ARAC FAMILY TRANSCRIPTIONAL REGULATOR"/>
    <property type="match status" value="1"/>
</dbReference>
<dbReference type="InterPro" id="IPR020449">
    <property type="entry name" value="Tscrpt_reg_AraC-type_HTH"/>
</dbReference>
<reference evidence="5 6" key="1">
    <citation type="submission" date="2020-08" db="EMBL/GenBank/DDBJ databases">
        <title>Sequencing the genomes of 1000 actinobacteria strains.</title>
        <authorList>
            <person name="Klenk H.-P."/>
        </authorList>
    </citation>
    <scope>NUCLEOTIDE SEQUENCE [LARGE SCALE GENOMIC DNA]</scope>
    <source>
        <strain evidence="5 6">DSM 20146</strain>
    </source>
</reference>
<keyword evidence="3" id="KW-0804">Transcription</keyword>
<dbReference type="PANTHER" id="PTHR46796">
    <property type="entry name" value="HTH-TYPE TRANSCRIPTIONAL ACTIVATOR RHAS-RELATED"/>
    <property type="match status" value="1"/>
</dbReference>
<accession>A0A7W4YJR3</accession>
<dbReference type="Pfam" id="PF12833">
    <property type="entry name" value="HTH_18"/>
    <property type="match status" value="1"/>
</dbReference>
<dbReference type="Proteomes" id="UP000538196">
    <property type="component" value="Unassembled WGS sequence"/>
</dbReference>
<name>A0A7W4YJR3_LEIAQ</name>
<dbReference type="PRINTS" id="PR00032">
    <property type="entry name" value="HTHARAC"/>
</dbReference>
<feature type="domain" description="HTH araC/xylS-type" evidence="4">
    <location>
        <begin position="197"/>
        <end position="295"/>
    </location>
</feature>
<dbReference type="InterPro" id="IPR032783">
    <property type="entry name" value="AraC_lig"/>
</dbReference>
<keyword evidence="1" id="KW-0805">Transcription regulation</keyword>
<dbReference type="SUPFAM" id="SSF46689">
    <property type="entry name" value="Homeodomain-like"/>
    <property type="match status" value="2"/>
</dbReference>
<dbReference type="PROSITE" id="PS00041">
    <property type="entry name" value="HTH_ARAC_FAMILY_1"/>
    <property type="match status" value="1"/>
</dbReference>
<evidence type="ECO:0000256" key="3">
    <source>
        <dbReference type="ARBA" id="ARBA00023163"/>
    </source>
</evidence>
<dbReference type="Gene3D" id="1.10.10.60">
    <property type="entry name" value="Homeodomain-like"/>
    <property type="match status" value="1"/>
</dbReference>
<sequence length="299" mass="32063">MSIIETDAPAAPDLVASGVLTERTARMLEQMLAAMDWTLVDFARHQLSSGEAIGGRVREVPFFLVLSGEIELRTDAETNRLRGGDFVLRTRPTAYRVHAVGDAEVVAGSLRLAAGTEHPLARALPEALIACQLLRRDAHLNALAQALVAEVASARPASCAFAGRLVSVLAASAVRAWVENGCAPDGWLLPASDPHIARAVDAIRDDPGGAWTLERLARVASTSRSAFAERFHTVVGEPPARYLLRVRMERAKSLLADDRVSVAQTAVSLGYGSEAAFSRAFRRHTGTNPSAWRRLAATA</sequence>
<dbReference type="SMART" id="SM00342">
    <property type="entry name" value="HTH_ARAC"/>
    <property type="match status" value="1"/>
</dbReference>
<dbReference type="EMBL" id="JACHVP010000001">
    <property type="protein sequence ID" value="MBB2967160.1"/>
    <property type="molecule type" value="Genomic_DNA"/>
</dbReference>
<keyword evidence="6" id="KW-1185">Reference proteome</keyword>
<dbReference type="InterPro" id="IPR018062">
    <property type="entry name" value="HTH_AraC-typ_CS"/>
</dbReference>
<evidence type="ECO:0000256" key="1">
    <source>
        <dbReference type="ARBA" id="ARBA00023015"/>
    </source>
</evidence>